<comment type="subcellular location">
    <subcellularLocation>
        <location evidence="1">Cell membrane</location>
        <topology evidence="1">Multi-pass membrane protein</topology>
    </subcellularLocation>
</comment>
<accession>A0A5C5ZZ51</accession>
<reference evidence="7 8" key="1">
    <citation type="submission" date="2019-02" db="EMBL/GenBank/DDBJ databases">
        <title>Deep-cultivation of Planctomycetes and their phenomic and genomic characterization uncovers novel biology.</title>
        <authorList>
            <person name="Wiegand S."/>
            <person name="Jogler M."/>
            <person name="Boedeker C."/>
            <person name="Pinto D."/>
            <person name="Vollmers J."/>
            <person name="Rivas-Marin E."/>
            <person name="Kohn T."/>
            <person name="Peeters S.H."/>
            <person name="Heuer A."/>
            <person name="Rast P."/>
            <person name="Oberbeckmann S."/>
            <person name="Bunk B."/>
            <person name="Jeske O."/>
            <person name="Meyerdierks A."/>
            <person name="Storesund J.E."/>
            <person name="Kallscheuer N."/>
            <person name="Luecker S."/>
            <person name="Lage O.M."/>
            <person name="Pohl T."/>
            <person name="Merkel B.J."/>
            <person name="Hornburger P."/>
            <person name="Mueller R.-W."/>
            <person name="Bruemmer F."/>
            <person name="Labrenz M."/>
            <person name="Spormann A.M."/>
            <person name="Op Den Camp H."/>
            <person name="Overmann J."/>
            <person name="Amann R."/>
            <person name="Jetten M.S.M."/>
            <person name="Mascher T."/>
            <person name="Medema M.H."/>
            <person name="Devos D.P."/>
            <person name="Kaster A.-K."/>
            <person name="Ovreas L."/>
            <person name="Rohde M."/>
            <person name="Galperin M.Y."/>
            <person name="Jogler C."/>
        </authorList>
    </citation>
    <scope>NUCLEOTIDE SEQUENCE [LARGE SCALE GENOMIC DNA]</scope>
    <source>
        <strain evidence="7 8">Pla52n</strain>
    </source>
</reference>
<feature type="transmembrane region" description="Helical" evidence="6">
    <location>
        <begin position="285"/>
        <end position="312"/>
    </location>
</feature>
<gene>
    <name evidence="7" type="primary">rbsC_2</name>
    <name evidence="7" type="ORF">Pla52n_62350</name>
</gene>
<evidence type="ECO:0000313" key="8">
    <source>
        <dbReference type="Proteomes" id="UP000320176"/>
    </source>
</evidence>
<keyword evidence="8" id="KW-1185">Reference proteome</keyword>
<protein>
    <submittedName>
        <fullName evidence="7">Ribose transport system permease protein RbsC</fullName>
    </submittedName>
</protein>
<organism evidence="7 8">
    <name type="scientific">Stieleria varia</name>
    <dbReference type="NCBI Taxonomy" id="2528005"/>
    <lineage>
        <taxon>Bacteria</taxon>
        <taxon>Pseudomonadati</taxon>
        <taxon>Planctomycetota</taxon>
        <taxon>Planctomycetia</taxon>
        <taxon>Pirellulales</taxon>
        <taxon>Pirellulaceae</taxon>
        <taxon>Stieleria</taxon>
    </lineage>
</organism>
<dbReference type="PANTHER" id="PTHR32196:SF72">
    <property type="entry name" value="RIBOSE IMPORT PERMEASE PROTEIN RBSC"/>
    <property type="match status" value="1"/>
</dbReference>
<dbReference type="InterPro" id="IPR001851">
    <property type="entry name" value="ABC_transp_permease"/>
</dbReference>
<feature type="transmembrane region" description="Helical" evidence="6">
    <location>
        <begin position="111"/>
        <end position="133"/>
    </location>
</feature>
<keyword evidence="2" id="KW-1003">Cell membrane</keyword>
<feature type="transmembrane region" description="Helical" evidence="6">
    <location>
        <begin position="82"/>
        <end position="99"/>
    </location>
</feature>
<evidence type="ECO:0000256" key="2">
    <source>
        <dbReference type="ARBA" id="ARBA00022475"/>
    </source>
</evidence>
<evidence type="ECO:0000256" key="6">
    <source>
        <dbReference type="SAM" id="Phobius"/>
    </source>
</evidence>
<feature type="transmembrane region" description="Helical" evidence="6">
    <location>
        <begin position="56"/>
        <end position="76"/>
    </location>
</feature>
<sequence>MSEVASRESNSSQWWRLLGKLQLGPLIALAVIVAFFYIADGYWGSGNFLSDYSIRMNLNAAALIAVPAMGMTMIIIAGGIDLSAGTALTLCGTILAVGLKTGPDAADGTMYLFGLLALVIAAGCACGAANGLLITGTNVVPFIVTLGTMTIFLGIGQIISSESTVYAPTEKLPQWLRYLCYTGSVGSRYLMNGIMIPTSVLISIALALLVSGMLNLTVFGRNTLAVGSNESTARLCGINVPATKLLVYSLAGVFTAIGGVLYFANIKNGNPTDGSGKELEIIAAVVLGGGSLSGGRGSVLGTILGALIITTIRSGCTQLSIPNTYSQIVIGAIIIIAVIVDQLRHGSPEWLFRMIRR</sequence>
<evidence type="ECO:0000256" key="1">
    <source>
        <dbReference type="ARBA" id="ARBA00004651"/>
    </source>
</evidence>
<dbReference type="EMBL" id="SJPN01000011">
    <property type="protein sequence ID" value="TWT92361.1"/>
    <property type="molecule type" value="Genomic_DNA"/>
</dbReference>
<keyword evidence="3 6" id="KW-0812">Transmembrane</keyword>
<feature type="transmembrane region" description="Helical" evidence="6">
    <location>
        <begin position="139"/>
        <end position="159"/>
    </location>
</feature>
<dbReference type="GO" id="GO:0022857">
    <property type="term" value="F:transmembrane transporter activity"/>
    <property type="evidence" value="ECO:0007669"/>
    <property type="project" value="InterPro"/>
</dbReference>
<dbReference type="CDD" id="cd06579">
    <property type="entry name" value="TM_PBP1_transp_AraH_like"/>
    <property type="match status" value="1"/>
</dbReference>
<dbReference type="GO" id="GO:0005886">
    <property type="term" value="C:plasma membrane"/>
    <property type="evidence" value="ECO:0007669"/>
    <property type="project" value="UniProtKB-SubCell"/>
</dbReference>
<dbReference type="Proteomes" id="UP000320176">
    <property type="component" value="Unassembled WGS sequence"/>
</dbReference>
<evidence type="ECO:0000256" key="5">
    <source>
        <dbReference type="ARBA" id="ARBA00023136"/>
    </source>
</evidence>
<dbReference type="Pfam" id="PF02653">
    <property type="entry name" value="BPD_transp_2"/>
    <property type="match status" value="1"/>
</dbReference>
<evidence type="ECO:0000256" key="3">
    <source>
        <dbReference type="ARBA" id="ARBA00022692"/>
    </source>
</evidence>
<evidence type="ECO:0000256" key="4">
    <source>
        <dbReference type="ARBA" id="ARBA00022989"/>
    </source>
</evidence>
<name>A0A5C5ZZ51_9BACT</name>
<feature type="transmembrane region" description="Helical" evidence="6">
    <location>
        <begin position="324"/>
        <end position="343"/>
    </location>
</feature>
<feature type="transmembrane region" description="Helical" evidence="6">
    <location>
        <begin position="245"/>
        <end position="264"/>
    </location>
</feature>
<dbReference type="AlphaFoldDB" id="A0A5C5ZZ51"/>
<feature type="transmembrane region" description="Helical" evidence="6">
    <location>
        <begin position="23"/>
        <end position="44"/>
    </location>
</feature>
<dbReference type="PANTHER" id="PTHR32196">
    <property type="entry name" value="ABC TRANSPORTER PERMEASE PROTEIN YPHD-RELATED-RELATED"/>
    <property type="match status" value="1"/>
</dbReference>
<comment type="caution">
    <text evidence="7">The sequence shown here is derived from an EMBL/GenBank/DDBJ whole genome shotgun (WGS) entry which is preliminary data.</text>
</comment>
<proteinExistence type="predicted"/>
<keyword evidence="5 6" id="KW-0472">Membrane</keyword>
<dbReference type="RefSeq" id="WP_197455060.1">
    <property type="nucleotide sequence ID" value="NZ_CP151726.1"/>
</dbReference>
<keyword evidence="4 6" id="KW-1133">Transmembrane helix</keyword>
<evidence type="ECO:0000313" key="7">
    <source>
        <dbReference type="EMBL" id="TWT92361.1"/>
    </source>
</evidence>
<feature type="transmembrane region" description="Helical" evidence="6">
    <location>
        <begin position="194"/>
        <end position="214"/>
    </location>
</feature>